<dbReference type="CDD" id="cd00082">
    <property type="entry name" value="HisKA"/>
    <property type="match status" value="1"/>
</dbReference>
<dbReference type="Pfam" id="PF00072">
    <property type="entry name" value="Response_reg"/>
    <property type="match status" value="1"/>
</dbReference>
<dbReference type="PROSITE" id="PS50110">
    <property type="entry name" value="RESPONSE_REGULATORY"/>
    <property type="match status" value="1"/>
</dbReference>
<dbReference type="OrthoDB" id="9801651at2"/>
<dbReference type="Gene3D" id="3.30.565.10">
    <property type="entry name" value="Histidine kinase-like ATPase, C-terminal domain"/>
    <property type="match status" value="1"/>
</dbReference>
<dbReference type="EC" id="2.7.13.3" evidence="2"/>
<evidence type="ECO:0000313" key="9">
    <source>
        <dbReference type="Proteomes" id="UP000320314"/>
    </source>
</evidence>
<name>A0A506U1U7_9HYPH</name>
<organism evidence="8 9">
    <name type="scientific">Pararhizobium mangrovi</name>
    <dbReference type="NCBI Taxonomy" id="2590452"/>
    <lineage>
        <taxon>Bacteria</taxon>
        <taxon>Pseudomonadati</taxon>
        <taxon>Pseudomonadota</taxon>
        <taxon>Alphaproteobacteria</taxon>
        <taxon>Hyphomicrobiales</taxon>
        <taxon>Rhizobiaceae</taxon>
        <taxon>Rhizobium/Agrobacterium group</taxon>
        <taxon>Pararhizobium</taxon>
    </lineage>
</organism>
<dbReference type="SUPFAM" id="SSF47384">
    <property type="entry name" value="Homodimeric domain of signal transducing histidine kinase"/>
    <property type="match status" value="1"/>
</dbReference>
<evidence type="ECO:0000259" key="7">
    <source>
        <dbReference type="PROSITE" id="PS50110"/>
    </source>
</evidence>
<evidence type="ECO:0000256" key="4">
    <source>
        <dbReference type="ARBA" id="ARBA00023012"/>
    </source>
</evidence>
<dbReference type="PANTHER" id="PTHR45339">
    <property type="entry name" value="HYBRID SIGNAL TRANSDUCTION HISTIDINE KINASE J"/>
    <property type="match status" value="1"/>
</dbReference>
<evidence type="ECO:0000256" key="3">
    <source>
        <dbReference type="ARBA" id="ARBA00022553"/>
    </source>
</evidence>
<dbReference type="PROSITE" id="PS50109">
    <property type="entry name" value="HIS_KIN"/>
    <property type="match status" value="1"/>
</dbReference>
<evidence type="ECO:0000256" key="2">
    <source>
        <dbReference type="ARBA" id="ARBA00012438"/>
    </source>
</evidence>
<evidence type="ECO:0000313" key="8">
    <source>
        <dbReference type="EMBL" id="TPW28342.1"/>
    </source>
</evidence>
<sequence>MQRSRREAPSTVEPIRPDADALGDLLAAFGDLVVVRTIEGAIRHANDAFCRTTGCVEPLGRMLLDFAAEDQEAGGSEDRLVLTTPAGPRVFEWREAMTRDRATGRPLVHAIGRPVAAPNDLGDSGGEAAPGVVLARSRFMAMVSHELRTPLNGILGMSELLAHTTLTREQESYLDAVRHSGNLMMALVGDLLDFSGMENGHFELDPQPGEVRGLVERVVELSAAAAHEKGIELAAHVAPDVPASIVVDHTRLRQIVFNLVGNAVKFTEEGGVLVEVAVEGARMRLSVSDTGPGIAEADRRRIFAEFEQLGGPGGRRGGVGLGLAISARLVAAMDGTLDVVDNAGGGSRFIVDLPLRPAAGTQPPIARRLPESHVLILAPAGATATVLARLITEAGGRAERESDPAEAHGALARLGGGATLTDVIVDNRMSDAARALSAELDAGLDPVWTLMVTPNERDMLRAVGRTDYSAWLIRPIRPISLARVLARETGGHVPWHDEPTRTREDGFTIERPSGRALSVLLAEDNPVNTLLVRSVLEQAGHVVTCVTNGEALVETVFDGGDFDVVLTDLAMPVLDGEGAIRVIREVETEAGQAGVPVYVLSADGQAGARRRALAAGADGYVEKPVDPRALLQTVAQAAIQR</sequence>
<dbReference type="SMART" id="SM00388">
    <property type="entry name" value="HisKA"/>
    <property type="match status" value="1"/>
</dbReference>
<dbReference type="RefSeq" id="WP_141166773.1">
    <property type="nucleotide sequence ID" value="NZ_VHLH01000015.1"/>
</dbReference>
<dbReference type="InterPro" id="IPR011006">
    <property type="entry name" value="CheY-like_superfamily"/>
</dbReference>
<comment type="catalytic activity">
    <reaction evidence="1">
        <text>ATP + protein L-histidine = ADP + protein N-phospho-L-histidine.</text>
        <dbReference type="EC" id="2.7.13.3"/>
    </reaction>
</comment>
<dbReference type="Gene3D" id="1.10.287.130">
    <property type="match status" value="1"/>
</dbReference>
<keyword evidence="9" id="KW-1185">Reference proteome</keyword>
<proteinExistence type="predicted"/>
<dbReference type="SUPFAM" id="SSF55874">
    <property type="entry name" value="ATPase domain of HSP90 chaperone/DNA topoisomerase II/histidine kinase"/>
    <property type="match status" value="1"/>
</dbReference>
<dbReference type="PANTHER" id="PTHR45339:SF1">
    <property type="entry name" value="HYBRID SIGNAL TRANSDUCTION HISTIDINE KINASE J"/>
    <property type="match status" value="1"/>
</dbReference>
<dbReference type="GO" id="GO:0000155">
    <property type="term" value="F:phosphorelay sensor kinase activity"/>
    <property type="evidence" value="ECO:0007669"/>
    <property type="project" value="InterPro"/>
</dbReference>
<evidence type="ECO:0000259" key="6">
    <source>
        <dbReference type="PROSITE" id="PS50109"/>
    </source>
</evidence>
<dbReference type="CDD" id="cd17546">
    <property type="entry name" value="REC_hyHK_CKI1_RcsC-like"/>
    <property type="match status" value="1"/>
</dbReference>
<dbReference type="InterPro" id="IPR005467">
    <property type="entry name" value="His_kinase_dom"/>
</dbReference>
<dbReference type="SMART" id="SM00387">
    <property type="entry name" value="HATPase_c"/>
    <property type="match status" value="1"/>
</dbReference>
<dbReference type="InterPro" id="IPR003661">
    <property type="entry name" value="HisK_dim/P_dom"/>
</dbReference>
<dbReference type="AlphaFoldDB" id="A0A506U1U7"/>
<accession>A0A506U1U7</accession>
<dbReference type="SUPFAM" id="SSF52172">
    <property type="entry name" value="CheY-like"/>
    <property type="match status" value="1"/>
</dbReference>
<dbReference type="InterPro" id="IPR036890">
    <property type="entry name" value="HATPase_C_sf"/>
</dbReference>
<dbReference type="InterPro" id="IPR004358">
    <property type="entry name" value="Sig_transdc_His_kin-like_C"/>
</dbReference>
<evidence type="ECO:0000256" key="5">
    <source>
        <dbReference type="PROSITE-ProRule" id="PRU00169"/>
    </source>
</evidence>
<dbReference type="Pfam" id="PF00512">
    <property type="entry name" value="HisKA"/>
    <property type="match status" value="1"/>
</dbReference>
<feature type="domain" description="Response regulatory" evidence="7">
    <location>
        <begin position="518"/>
        <end position="638"/>
    </location>
</feature>
<dbReference type="Proteomes" id="UP000320314">
    <property type="component" value="Unassembled WGS sequence"/>
</dbReference>
<dbReference type="InterPro" id="IPR036097">
    <property type="entry name" value="HisK_dim/P_sf"/>
</dbReference>
<reference evidence="8 9" key="1">
    <citation type="submission" date="2019-06" db="EMBL/GenBank/DDBJ databases">
        <authorList>
            <person name="Li M."/>
        </authorList>
    </citation>
    <scope>NUCLEOTIDE SEQUENCE [LARGE SCALE GENOMIC DNA]</scope>
    <source>
        <strain evidence="8 9">BGMRC6574</strain>
    </source>
</reference>
<keyword evidence="3 5" id="KW-0597">Phosphoprotein</keyword>
<feature type="domain" description="Histidine kinase" evidence="6">
    <location>
        <begin position="142"/>
        <end position="357"/>
    </location>
</feature>
<dbReference type="EMBL" id="VHLH01000015">
    <property type="protein sequence ID" value="TPW28342.1"/>
    <property type="molecule type" value="Genomic_DNA"/>
</dbReference>
<gene>
    <name evidence="8" type="ORF">FJU11_09295</name>
</gene>
<dbReference type="InterPro" id="IPR003594">
    <property type="entry name" value="HATPase_dom"/>
</dbReference>
<protein>
    <recommendedName>
        <fullName evidence="2">histidine kinase</fullName>
        <ecNumber evidence="2">2.7.13.3</ecNumber>
    </recommendedName>
</protein>
<evidence type="ECO:0000256" key="1">
    <source>
        <dbReference type="ARBA" id="ARBA00000085"/>
    </source>
</evidence>
<feature type="modified residue" description="4-aspartylphosphate" evidence="5">
    <location>
        <position position="568"/>
    </location>
</feature>
<dbReference type="Gene3D" id="3.40.50.2300">
    <property type="match status" value="1"/>
</dbReference>
<comment type="caution">
    <text evidence="8">The sequence shown here is derived from an EMBL/GenBank/DDBJ whole genome shotgun (WGS) entry which is preliminary data.</text>
</comment>
<keyword evidence="4" id="KW-0902">Two-component regulatory system</keyword>
<dbReference type="Pfam" id="PF02518">
    <property type="entry name" value="HATPase_c"/>
    <property type="match status" value="1"/>
</dbReference>
<dbReference type="PRINTS" id="PR00344">
    <property type="entry name" value="BCTRLSENSOR"/>
</dbReference>
<dbReference type="InterPro" id="IPR001789">
    <property type="entry name" value="Sig_transdc_resp-reg_receiver"/>
</dbReference>
<dbReference type="SMART" id="SM00448">
    <property type="entry name" value="REC"/>
    <property type="match status" value="1"/>
</dbReference>